<evidence type="ECO:0000313" key="2">
    <source>
        <dbReference type="EMBL" id="CAF1492056.1"/>
    </source>
</evidence>
<protein>
    <submittedName>
        <fullName evidence="2">Uncharacterized protein</fullName>
    </submittedName>
</protein>
<sequence>FARVSYTIRQLTSVTQQARAAFQYATLNVFQTSRQHQLSSIANPSTATSLPSTTTAQQNISTMSTSQSQTLQNLQMKLRSTVRMTP</sequence>
<evidence type="ECO:0000313" key="3">
    <source>
        <dbReference type="EMBL" id="CAF4355021.1"/>
    </source>
</evidence>
<organism evidence="2 4">
    <name type="scientific">Didymodactylos carnosus</name>
    <dbReference type="NCBI Taxonomy" id="1234261"/>
    <lineage>
        <taxon>Eukaryota</taxon>
        <taxon>Metazoa</taxon>
        <taxon>Spiralia</taxon>
        <taxon>Gnathifera</taxon>
        <taxon>Rotifera</taxon>
        <taxon>Eurotatoria</taxon>
        <taxon>Bdelloidea</taxon>
        <taxon>Philodinida</taxon>
        <taxon>Philodinidae</taxon>
        <taxon>Didymodactylos</taxon>
    </lineage>
</organism>
<evidence type="ECO:0000313" key="4">
    <source>
        <dbReference type="Proteomes" id="UP000663829"/>
    </source>
</evidence>
<feature type="compositionally biased region" description="Low complexity" evidence="1">
    <location>
        <begin position="44"/>
        <end position="76"/>
    </location>
</feature>
<dbReference type="Proteomes" id="UP000663829">
    <property type="component" value="Unassembled WGS sequence"/>
</dbReference>
<proteinExistence type="predicted"/>
<name>A0A815SSZ4_9BILA</name>
<evidence type="ECO:0000256" key="1">
    <source>
        <dbReference type="SAM" id="MobiDB-lite"/>
    </source>
</evidence>
<dbReference type="AlphaFoldDB" id="A0A815SSZ4"/>
<feature type="non-terminal residue" evidence="2">
    <location>
        <position position="1"/>
    </location>
</feature>
<keyword evidence="4" id="KW-1185">Reference proteome</keyword>
<gene>
    <name evidence="2" type="ORF">GPM918_LOCUS36301</name>
    <name evidence="3" type="ORF">SRO942_LOCUS37033</name>
</gene>
<accession>A0A815SSZ4</accession>
<dbReference type="EMBL" id="CAJOBC010087300">
    <property type="protein sequence ID" value="CAF4355021.1"/>
    <property type="molecule type" value="Genomic_DNA"/>
</dbReference>
<dbReference type="EMBL" id="CAJNOQ010021803">
    <property type="protein sequence ID" value="CAF1492056.1"/>
    <property type="molecule type" value="Genomic_DNA"/>
</dbReference>
<feature type="region of interest" description="Disordered" evidence="1">
    <location>
        <begin position="40"/>
        <end position="86"/>
    </location>
</feature>
<reference evidence="2" key="1">
    <citation type="submission" date="2021-02" db="EMBL/GenBank/DDBJ databases">
        <authorList>
            <person name="Nowell W R."/>
        </authorList>
    </citation>
    <scope>NUCLEOTIDE SEQUENCE</scope>
</reference>
<dbReference type="OrthoDB" id="10554448at2759"/>
<dbReference type="Proteomes" id="UP000681722">
    <property type="component" value="Unassembled WGS sequence"/>
</dbReference>
<comment type="caution">
    <text evidence="2">The sequence shown here is derived from an EMBL/GenBank/DDBJ whole genome shotgun (WGS) entry which is preliminary data.</text>
</comment>